<sequence>MSTSKGQRTLGWLTALTALLALIALGAEIGPPVAETTPPGCRACP</sequence>
<dbReference type="RefSeq" id="WP_168665654.1">
    <property type="nucleotide sequence ID" value="NZ_JAAXKX010000001.1"/>
</dbReference>
<proteinExistence type="predicted"/>
<dbReference type="EMBL" id="JAAXKX010000001">
    <property type="protein sequence ID" value="NKN31783.1"/>
    <property type="molecule type" value="Genomic_DNA"/>
</dbReference>
<protein>
    <submittedName>
        <fullName evidence="1">Uncharacterized protein</fullName>
    </submittedName>
</protein>
<gene>
    <name evidence="1" type="ORF">HF203_00900</name>
</gene>
<reference evidence="1 2" key="1">
    <citation type="submission" date="2020-04" db="EMBL/GenBank/DDBJ databases">
        <title>Draft Whole-Genome sequence of Marichromatium bheemlicum DSM 18632, type strain.</title>
        <authorList>
            <person name="Kyndt J.A."/>
            <person name="Meyer T.E."/>
        </authorList>
    </citation>
    <scope>NUCLEOTIDE SEQUENCE [LARGE SCALE GENOMIC DNA]</scope>
    <source>
        <strain evidence="1 2">DSM 18632</strain>
    </source>
</reference>
<accession>A0ABX1I2Z2</accession>
<dbReference type="Proteomes" id="UP000740754">
    <property type="component" value="Unassembled WGS sequence"/>
</dbReference>
<name>A0ABX1I2Z2_9GAMM</name>
<evidence type="ECO:0000313" key="2">
    <source>
        <dbReference type="Proteomes" id="UP000740754"/>
    </source>
</evidence>
<comment type="caution">
    <text evidence="1">The sequence shown here is derived from an EMBL/GenBank/DDBJ whole genome shotgun (WGS) entry which is preliminary data.</text>
</comment>
<evidence type="ECO:0000313" key="1">
    <source>
        <dbReference type="EMBL" id="NKN31783.1"/>
    </source>
</evidence>
<keyword evidence="2" id="KW-1185">Reference proteome</keyword>
<organism evidence="1 2">
    <name type="scientific">Marichromatium bheemlicum</name>
    <dbReference type="NCBI Taxonomy" id="365339"/>
    <lineage>
        <taxon>Bacteria</taxon>
        <taxon>Pseudomonadati</taxon>
        <taxon>Pseudomonadota</taxon>
        <taxon>Gammaproteobacteria</taxon>
        <taxon>Chromatiales</taxon>
        <taxon>Chromatiaceae</taxon>
        <taxon>Marichromatium</taxon>
    </lineage>
</organism>